<name>A0AAE0GEK9_9CHLO</name>
<feature type="region of interest" description="Disordered" evidence="1">
    <location>
        <begin position="36"/>
        <end position="61"/>
    </location>
</feature>
<keyword evidence="3" id="KW-1185">Reference proteome</keyword>
<sequence length="433" mass="48381">MRLRVTLTEDVSQKYSTPAPTVSNLTDAQKYMTAAPTVSNLPDARSLPQASTMSSSLPSELPKTVAGRLRACLRAGSKQEKTLAALDARWRALPNASRVVNIWQMYHNASDARQRAGLMPEGGVWRHLRLDGPPLVEPSGRLHVSLSELYPVFKNKAYQRLWSEFSGILALVNTAEGASSNATGAGGCTKVDLLSADWIGFESWKIGAQGRDPASLRKRKVGWSHPVVHEDVVEFGKHLGPDRLYFWFVDRSGDPLLDLAHVHGARALSAMKQAFSAAHRKKFPRLYPHPYGAGYSFKFLLPRHLWFSFLRFARPVAERLDEALLEAESGRMLDGSCPVVVPRTRGKKGTPQRRIVKMYNSPRCLGYFTERLINVWAQLSGVQMIAISGVGPLTRARHSERLWSWRHVGITRQQNMWKDIVFAKNPPKLSPVS</sequence>
<protein>
    <submittedName>
        <fullName evidence="2">Uncharacterized protein</fullName>
    </submittedName>
</protein>
<feature type="compositionally biased region" description="Polar residues" evidence="1">
    <location>
        <begin position="48"/>
        <end position="58"/>
    </location>
</feature>
<evidence type="ECO:0000256" key="1">
    <source>
        <dbReference type="SAM" id="MobiDB-lite"/>
    </source>
</evidence>
<feature type="region of interest" description="Disordered" evidence="1">
    <location>
        <begin position="1"/>
        <end position="22"/>
    </location>
</feature>
<evidence type="ECO:0000313" key="2">
    <source>
        <dbReference type="EMBL" id="KAK3276794.1"/>
    </source>
</evidence>
<proteinExistence type="predicted"/>
<dbReference type="Proteomes" id="UP001190700">
    <property type="component" value="Unassembled WGS sequence"/>
</dbReference>
<feature type="compositionally biased region" description="Polar residues" evidence="1">
    <location>
        <begin position="9"/>
        <end position="22"/>
    </location>
</feature>
<reference evidence="2 3" key="1">
    <citation type="journal article" date="2015" name="Genome Biol. Evol.">
        <title>Comparative Genomics of a Bacterivorous Green Alga Reveals Evolutionary Causalities and Consequences of Phago-Mixotrophic Mode of Nutrition.</title>
        <authorList>
            <person name="Burns J.A."/>
            <person name="Paasch A."/>
            <person name="Narechania A."/>
            <person name="Kim E."/>
        </authorList>
    </citation>
    <scope>NUCLEOTIDE SEQUENCE [LARGE SCALE GENOMIC DNA]</scope>
    <source>
        <strain evidence="2 3">PLY_AMNH</strain>
    </source>
</reference>
<accession>A0AAE0GEK9</accession>
<dbReference type="EMBL" id="LGRX02006380">
    <property type="protein sequence ID" value="KAK3276794.1"/>
    <property type="molecule type" value="Genomic_DNA"/>
</dbReference>
<gene>
    <name evidence="2" type="ORF">CYMTET_15162</name>
</gene>
<organism evidence="2 3">
    <name type="scientific">Cymbomonas tetramitiformis</name>
    <dbReference type="NCBI Taxonomy" id="36881"/>
    <lineage>
        <taxon>Eukaryota</taxon>
        <taxon>Viridiplantae</taxon>
        <taxon>Chlorophyta</taxon>
        <taxon>Pyramimonadophyceae</taxon>
        <taxon>Pyramimonadales</taxon>
        <taxon>Pyramimonadaceae</taxon>
        <taxon>Cymbomonas</taxon>
    </lineage>
</organism>
<comment type="caution">
    <text evidence="2">The sequence shown here is derived from an EMBL/GenBank/DDBJ whole genome shotgun (WGS) entry which is preliminary data.</text>
</comment>
<evidence type="ECO:0000313" key="3">
    <source>
        <dbReference type="Proteomes" id="UP001190700"/>
    </source>
</evidence>
<dbReference type="AlphaFoldDB" id="A0AAE0GEK9"/>